<dbReference type="Gene3D" id="1.10.238.160">
    <property type="match status" value="1"/>
</dbReference>
<dbReference type="InterPro" id="IPR010260">
    <property type="entry name" value="AlpA"/>
</dbReference>
<dbReference type="PANTHER" id="PTHR36154">
    <property type="entry name" value="DNA-BINDING TRANSCRIPTIONAL ACTIVATOR ALPA"/>
    <property type="match status" value="1"/>
</dbReference>
<sequence>MRLIRLKEVIEMTGLSRSYVYKLMDADQFPKSVSLGYRCVAWVESEVQDWVIERVADRDERLGVRSPILDQERIA</sequence>
<dbReference type="RefSeq" id="WP_064624598.1">
    <property type="nucleotide sequence ID" value="NZ_JAHGUI010000064.1"/>
</dbReference>
<dbReference type="AlphaFoldDB" id="A0ABD4QYI6"/>
<evidence type="ECO:0000313" key="1">
    <source>
        <dbReference type="EMBL" id="MBT2920085.1"/>
    </source>
</evidence>
<dbReference type="EMBL" id="JAHGUI010000064">
    <property type="protein sequence ID" value="MBT2920085.1"/>
    <property type="molecule type" value="Genomic_DNA"/>
</dbReference>
<dbReference type="InterPro" id="IPR052931">
    <property type="entry name" value="Prophage_regulatory_activator"/>
</dbReference>
<organism evidence="1 2">
    <name type="scientific">Vibrio anguillarum</name>
    <name type="common">Listonella anguillarum</name>
    <dbReference type="NCBI Taxonomy" id="55601"/>
    <lineage>
        <taxon>Bacteria</taxon>
        <taxon>Pseudomonadati</taxon>
        <taxon>Pseudomonadota</taxon>
        <taxon>Gammaproteobacteria</taxon>
        <taxon>Vibrionales</taxon>
        <taxon>Vibrionaceae</taxon>
        <taxon>Vibrio</taxon>
    </lineage>
</organism>
<dbReference type="Pfam" id="PF05930">
    <property type="entry name" value="Phage_AlpA"/>
    <property type="match status" value="1"/>
</dbReference>
<accession>A0ABD4QYI6</accession>
<gene>
    <name evidence="1" type="ORF">PL14_15515</name>
</gene>
<evidence type="ECO:0000313" key="2">
    <source>
        <dbReference type="Proteomes" id="UP000078309"/>
    </source>
</evidence>
<dbReference type="PANTHER" id="PTHR36154:SF1">
    <property type="entry name" value="DNA-BINDING TRANSCRIPTIONAL ACTIVATOR ALPA"/>
    <property type="match status" value="1"/>
</dbReference>
<reference evidence="1 2" key="1">
    <citation type="journal article" date="2017" name="J. Fish Dis.">
        <title>Comparative assessment of Vibrio virulence in marine fish larvae.</title>
        <authorList>
            <person name="Ronneseth A."/>
            <person name="Castillo D."/>
            <person name="D'Alvise P."/>
            <person name="Tonnesen O."/>
            <person name="Haugland G."/>
            <person name="Grotkjaer T."/>
            <person name="Engell-Sorensen K."/>
            <person name="Norremark L."/>
            <person name="Bergh O."/>
            <person name="Wergeland H.I."/>
            <person name="Gram L."/>
        </authorList>
    </citation>
    <scope>NUCLEOTIDE SEQUENCE [LARGE SCALE GENOMIC DNA]</scope>
    <source>
        <strain evidence="1 2">90-11-286</strain>
    </source>
</reference>
<dbReference type="Proteomes" id="UP000078309">
    <property type="component" value="Unassembled WGS sequence"/>
</dbReference>
<proteinExistence type="predicted"/>
<protein>
    <submittedName>
        <fullName evidence="1">AlpA family transcriptional regulator</fullName>
    </submittedName>
</protein>
<name>A0ABD4QYI6_VIBAN</name>
<comment type="caution">
    <text evidence="1">The sequence shown here is derived from an EMBL/GenBank/DDBJ whole genome shotgun (WGS) entry which is preliminary data.</text>
</comment>